<accession>A0A926E0X3</accession>
<reference evidence="1" key="1">
    <citation type="submission" date="2020-08" db="EMBL/GenBank/DDBJ databases">
        <title>Genome public.</title>
        <authorList>
            <person name="Liu C."/>
            <person name="Sun Q."/>
        </authorList>
    </citation>
    <scope>NUCLEOTIDE SEQUENCE</scope>
    <source>
        <strain evidence="1">NSJ-31</strain>
    </source>
</reference>
<dbReference type="Proteomes" id="UP000653127">
    <property type="component" value="Unassembled WGS sequence"/>
</dbReference>
<dbReference type="EMBL" id="JACRST010000013">
    <property type="protein sequence ID" value="MBC8547034.1"/>
    <property type="molecule type" value="Genomic_DNA"/>
</dbReference>
<sequence length="203" mass="22491">MELNAFSGGIEPGGLTLGHEIKILVCYLLHNIGQELTLSQINEALLKRGLVNYFELADAMSELLESGHLVISETNDQDEDYYRLTDLGARTAEELSDSLPLTVREKALTSAQKLLMRQRLAKENLSSIHKVQDGYMVDLIISDIGSDLMDLSLFMPTEAEAEAVCRQFKRDPLLVYKGVLALLTGDLKTVGELVPSSETLYDD</sequence>
<dbReference type="InterPro" id="IPR025374">
    <property type="entry name" value="DUF4364"/>
</dbReference>
<evidence type="ECO:0000313" key="1">
    <source>
        <dbReference type="EMBL" id="MBC8547034.1"/>
    </source>
</evidence>
<keyword evidence="2" id="KW-1185">Reference proteome</keyword>
<name>A0A926E0X3_9FIRM</name>
<dbReference type="RefSeq" id="WP_249283109.1">
    <property type="nucleotide sequence ID" value="NZ_JACRST010000013.1"/>
</dbReference>
<dbReference type="AlphaFoldDB" id="A0A926E0X3"/>
<gene>
    <name evidence="1" type="ORF">H8711_08840</name>
</gene>
<dbReference type="Pfam" id="PF14277">
    <property type="entry name" value="DUF4364"/>
    <property type="match status" value="1"/>
</dbReference>
<organism evidence="1 2">
    <name type="scientific">Ligaoa zhengdingensis</name>
    <dbReference type="NCBI Taxonomy" id="2763658"/>
    <lineage>
        <taxon>Bacteria</taxon>
        <taxon>Bacillati</taxon>
        <taxon>Bacillota</taxon>
        <taxon>Clostridia</taxon>
        <taxon>Eubacteriales</taxon>
        <taxon>Oscillospiraceae</taxon>
        <taxon>Ligaoa</taxon>
    </lineage>
</organism>
<proteinExistence type="predicted"/>
<comment type="caution">
    <text evidence="1">The sequence shown here is derived from an EMBL/GenBank/DDBJ whole genome shotgun (WGS) entry which is preliminary data.</text>
</comment>
<protein>
    <submittedName>
        <fullName evidence="1">DUF4364 family protein</fullName>
    </submittedName>
</protein>
<evidence type="ECO:0000313" key="2">
    <source>
        <dbReference type="Proteomes" id="UP000653127"/>
    </source>
</evidence>